<dbReference type="SUPFAM" id="SSF52499">
    <property type="entry name" value="Isochorismatase-like hydrolases"/>
    <property type="match status" value="1"/>
</dbReference>
<keyword evidence="2" id="KW-0378">Hydrolase</keyword>
<evidence type="ECO:0000313" key="5">
    <source>
        <dbReference type="EMBL" id="AUF82336.1"/>
    </source>
</evidence>
<sequence length="960" mass="107645">MSKSGLSADTYTNNFFTYFNTLDKNDTFLNQGKFTNPNNFKSRLEILRANKFGENLEDVSYLTGDSLTNDLLLIMDMQNDYACVDSDDNCAKDNGFGLGNDLHARQVRENVQNLMVACKWKNIFLTKDFHPEKHVSFKPTGPFPPHCVFRSNNAQDKGTLFVPDVSVAAEALTNDPNVKINNSNASYLQVFFKGFNTDIDSYSAVKYDKTKTSSNRLAKRSKLTKDFFTDSDVLSLWEPCSDVFTGSYKFKRSSPKNIDSDPDSSIPVEEFSKQQSCDPLKSWNNKKGKLIKIPQLGKKIENHSGDVYICGLALEFAVLDTALSVVHLKQSKDPEWKGVVYIVTDASRPSLVLQDTIQDAQAFNRAIRSTNGKIKLIQFDADSFKEVAQVQQVVNLSKTVDKTTTEFNTVVKGTTNPNPFTEIDNEVLNDLKNLNKLDQLTKDLGKKDVLGKYTESVLVGVVQTILLIYTDIQKSYKTRASSELFNDAARLGSEYAMSALQKNLLRIQKSRDEIIKLKNRKVNVKPFVIRSFTPSDYDLFVKILAEIDKILLNINSIVNIEAYFNNMDLNDPDTYVFDSERTNNFLLNTHPAVNKLMNKIDIERLLDEKIMEPSQIQSIRNWLKMDTVILKKVIGDKSDTIVKVHNNSKVVSASPTGTRTAIKNLFTRFGRRVTAPTVTSPVIASPIPPVSKVAQKPVHNVDLSNHQYPPSDLPDDGKIRLPVYDQTKPDEEKPADEEPVAEEPAAEEPAAEEPVAEEPVAEEPVAEEPATEEPVTEEPVAEEPVAEELVAEAEDVAEEPEKLVESEVEEPPQPRTPDRSESPFLESLKEVVVKSDDIELVLDTELDRNPEDSSTDSELDPFAAFQLLGNAYLEMQSNESLKPKVMEYFDKFFLIDDGYDPTSLPENMQTVFGQLYDELSNLKSTGTEEMEGGTGDKLASTGFLVFVTLFSSVFMGFKRN</sequence>
<dbReference type="Proteomes" id="UP000244773">
    <property type="component" value="Segment"/>
</dbReference>
<feature type="region of interest" description="Disordered" evidence="3">
    <location>
        <begin position="702"/>
        <end position="822"/>
    </location>
</feature>
<keyword evidence="4" id="KW-0812">Transmembrane</keyword>
<evidence type="ECO:0000256" key="4">
    <source>
        <dbReference type="SAM" id="Phobius"/>
    </source>
</evidence>
<accession>A0A2P0VN46</accession>
<evidence type="ECO:0000256" key="2">
    <source>
        <dbReference type="ARBA" id="ARBA00022801"/>
    </source>
</evidence>
<protein>
    <submittedName>
        <fullName evidence="5">Uncharacterized protein</fullName>
    </submittedName>
</protein>
<dbReference type="GO" id="GO:0016787">
    <property type="term" value="F:hydrolase activity"/>
    <property type="evidence" value="ECO:0007669"/>
    <property type="project" value="UniProtKB-KW"/>
</dbReference>
<feature type="compositionally biased region" description="Acidic residues" evidence="3">
    <location>
        <begin position="733"/>
        <end position="798"/>
    </location>
</feature>
<keyword evidence="4" id="KW-1133">Transmembrane helix</keyword>
<evidence type="ECO:0000313" key="6">
    <source>
        <dbReference type="Proteomes" id="UP000244773"/>
    </source>
</evidence>
<dbReference type="PANTHER" id="PTHR11080">
    <property type="entry name" value="PYRAZINAMIDASE/NICOTINAMIDASE"/>
    <property type="match status" value="1"/>
</dbReference>
<organism evidence="5">
    <name type="scientific">Tetraselmis virus 1</name>
    <dbReference type="NCBI Taxonomy" id="2060617"/>
    <lineage>
        <taxon>Viruses</taxon>
        <taxon>Varidnaviria</taxon>
        <taxon>Bamfordvirae</taxon>
        <taxon>Nucleocytoviricota</taxon>
        <taxon>Megaviricetes</taxon>
        <taxon>Imitervirales</taxon>
        <taxon>Allomimiviridae</taxon>
        <taxon>Oceanusvirus</taxon>
        <taxon>Oceanusvirus kaneohense</taxon>
    </lineage>
</organism>
<dbReference type="Gene3D" id="3.40.50.850">
    <property type="entry name" value="Isochorismatase-like"/>
    <property type="match status" value="1"/>
</dbReference>
<proteinExistence type="inferred from homology"/>
<gene>
    <name evidence="5" type="ORF">TetV_244</name>
</gene>
<dbReference type="InterPro" id="IPR036380">
    <property type="entry name" value="Isochorismatase-like_sf"/>
</dbReference>
<feature type="transmembrane region" description="Helical" evidence="4">
    <location>
        <begin position="938"/>
        <end position="957"/>
    </location>
</feature>
<reference evidence="5" key="1">
    <citation type="journal article" date="2018" name="Virology">
        <title>A giant virus infecting green algae encodes key fermentation genes.</title>
        <authorList>
            <person name="Schvarcz C.R."/>
            <person name="Steward G.F."/>
        </authorList>
    </citation>
    <scope>NUCLEOTIDE SEQUENCE [LARGE SCALE GENOMIC DNA]</scope>
</reference>
<dbReference type="PANTHER" id="PTHR11080:SF2">
    <property type="entry name" value="LD05707P"/>
    <property type="match status" value="1"/>
</dbReference>
<dbReference type="EMBL" id="KY322437">
    <property type="protein sequence ID" value="AUF82336.1"/>
    <property type="molecule type" value="Genomic_DNA"/>
</dbReference>
<evidence type="ECO:0000256" key="1">
    <source>
        <dbReference type="ARBA" id="ARBA00006336"/>
    </source>
</evidence>
<keyword evidence="4" id="KW-0472">Membrane</keyword>
<name>A0A2P0VN46_9VIRU</name>
<evidence type="ECO:0000256" key="3">
    <source>
        <dbReference type="SAM" id="MobiDB-lite"/>
    </source>
</evidence>
<dbReference type="InterPro" id="IPR052347">
    <property type="entry name" value="Isochorismatase_Nicotinamidase"/>
</dbReference>
<keyword evidence="6" id="KW-1185">Reference proteome</keyword>
<comment type="similarity">
    <text evidence="1">Belongs to the isochorismatase family.</text>
</comment>